<reference evidence="1 2" key="1">
    <citation type="submission" date="2017-03" db="EMBL/GenBank/DDBJ databases">
        <title>WGS assembly of Porphyra umbilicalis.</title>
        <authorList>
            <person name="Brawley S.H."/>
            <person name="Blouin N.A."/>
            <person name="Ficko-Blean E."/>
            <person name="Wheeler G.L."/>
            <person name="Lohr M."/>
            <person name="Goodson H.V."/>
            <person name="Jenkins J.W."/>
            <person name="Blaby-Haas C.E."/>
            <person name="Helliwell K.E."/>
            <person name="Chan C."/>
            <person name="Marriage T."/>
            <person name="Bhattacharya D."/>
            <person name="Klein A.S."/>
            <person name="Badis Y."/>
            <person name="Brodie J."/>
            <person name="Cao Y."/>
            <person name="Collen J."/>
            <person name="Dittami S.M."/>
            <person name="Gachon C.M."/>
            <person name="Green B.R."/>
            <person name="Karpowicz S."/>
            <person name="Kim J.W."/>
            <person name="Kudahl U."/>
            <person name="Lin S."/>
            <person name="Michel G."/>
            <person name="Mittag M."/>
            <person name="Olson B.J."/>
            <person name="Pangilinan J."/>
            <person name="Peng Y."/>
            <person name="Qiu H."/>
            <person name="Shu S."/>
            <person name="Singer J.T."/>
            <person name="Smith A.G."/>
            <person name="Sprecher B.N."/>
            <person name="Wagner V."/>
            <person name="Wang W."/>
            <person name="Wang Z.-Y."/>
            <person name="Yan J."/>
            <person name="Yarish C."/>
            <person name="Zoeuner-Riek S."/>
            <person name="Zhuang Y."/>
            <person name="Zou Y."/>
            <person name="Lindquist E.A."/>
            <person name="Grimwood J."/>
            <person name="Barry K."/>
            <person name="Rokhsar D.S."/>
            <person name="Schmutz J."/>
            <person name="Stiller J.W."/>
            <person name="Grossman A.R."/>
            <person name="Prochnik S.E."/>
        </authorList>
    </citation>
    <scope>NUCLEOTIDE SEQUENCE [LARGE SCALE GENOMIC DNA]</scope>
    <source>
        <strain evidence="1">4086291</strain>
    </source>
</reference>
<dbReference type="InterPro" id="IPR032675">
    <property type="entry name" value="LRR_dom_sf"/>
</dbReference>
<name>A0A1X6PEX7_PORUM</name>
<accession>A0A1X6PEX7</accession>
<dbReference type="Gene3D" id="3.80.10.10">
    <property type="entry name" value="Ribonuclease Inhibitor"/>
    <property type="match status" value="1"/>
</dbReference>
<dbReference type="Proteomes" id="UP000218209">
    <property type="component" value="Unassembled WGS sequence"/>
</dbReference>
<evidence type="ECO:0000313" key="2">
    <source>
        <dbReference type="Proteomes" id="UP000218209"/>
    </source>
</evidence>
<evidence type="ECO:0000313" key="1">
    <source>
        <dbReference type="EMBL" id="OSX79390.1"/>
    </source>
</evidence>
<protein>
    <recommendedName>
        <fullName evidence="3">F-box domain-containing protein</fullName>
    </recommendedName>
</protein>
<organism evidence="1 2">
    <name type="scientific">Porphyra umbilicalis</name>
    <name type="common">Purple laver</name>
    <name type="synonym">Red alga</name>
    <dbReference type="NCBI Taxonomy" id="2786"/>
    <lineage>
        <taxon>Eukaryota</taxon>
        <taxon>Rhodophyta</taxon>
        <taxon>Bangiophyceae</taxon>
        <taxon>Bangiales</taxon>
        <taxon>Bangiaceae</taxon>
        <taxon>Porphyra</taxon>
    </lineage>
</organism>
<keyword evidence="2" id="KW-1185">Reference proteome</keyword>
<gene>
    <name evidence="1" type="ORF">BU14_0077s0010</name>
</gene>
<proteinExistence type="predicted"/>
<evidence type="ECO:0008006" key="3">
    <source>
        <dbReference type="Google" id="ProtNLM"/>
    </source>
</evidence>
<dbReference type="EMBL" id="KV918791">
    <property type="protein sequence ID" value="OSX79390.1"/>
    <property type="molecule type" value="Genomic_DNA"/>
</dbReference>
<sequence length="604" mass="62888">MRASPRDAADEMVTHSSDAHGASLPPVDLLSLPTDLLAVILWRAAAAAAADDAALRSVRGVDELSVTHLDAPWWPAAPRPPPLPVGGDGGALPLLHLTPPVARWAAGVASTCSALRRVWAGVVARAVTSVDVGSAGNVASVVRAVGRVPKLGSLAVRERRHGELRRPHGDHVVPYPRLSHALGPARRVARRGLTAFSYVGVALPDGLPRVLAAAPHAGSLRELVLVTGNDLVPEERALLWAVGPRLTRLVWVHADSGGDAPFSRPLPPLPEALAGVGATLKSLTTNLRSSLDVSDALWLAAACPHLEALTFLGYVSFDDGCGGGTQQGNMGETEIWMHDLSCTVNDPVDDEPLAALVAGLPALAELVLAAAIDADNPWEDWPPPGTVAPAPTPAGLREALDAAPSLRRFALATCAHPGATVEGLPASLPRLTGLRLDWSTAQTHLPPDFELAPAVAALATPGRLPALEELVLTTPPGVVCGGWATAAALSGMPSLVCLRLTGVAARTVWAVLTTLALPRLVSLALTVGEYGSVGGARVDLRRRCGALRELTLARMEVGEELVACLTWAGVAVTLLRCTMRAAQWPDEEDRLAPSPAASWLVDCS</sequence>
<dbReference type="AlphaFoldDB" id="A0A1X6PEX7"/>